<dbReference type="EMBL" id="JBBPBM010000017">
    <property type="protein sequence ID" value="KAK8556760.1"/>
    <property type="molecule type" value="Genomic_DNA"/>
</dbReference>
<organism evidence="3 4">
    <name type="scientific">Hibiscus sabdariffa</name>
    <name type="common">roselle</name>
    <dbReference type="NCBI Taxonomy" id="183260"/>
    <lineage>
        <taxon>Eukaryota</taxon>
        <taxon>Viridiplantae</taxon>
        <taxon>Streptophyta</taxon>
        <taxon>Embryophyta</taxon>
        <taxon>Tracheophyta</taxon>
        <taxon>Spermatophyta</taxon>
        <taxon>Magnoliopsida</taxon>
        <taxon>eudicotyledons</taxon>
        <taxon>Gunneridae</taxon>
        <taxon>Pentapetalae</taxon>
        <taxon>rosids</taxon>
        <taxon>malvids</taxon>
        <taxon>Malvales</taxon>
        <taxon>Malvaceae</taxon>
        <taxon>Malvoideae</taxon>
        <taxon>Hibiscus</taxon>
    </lineage>
</organism>
<evidence type="ECO:0000256" key="2">
    <source>
        <dbReference type="SAM" id="Phobius"/>
    </source>
</evidence>
<keyword evidence="2" id="KW-0472">Membrane</keyword>
<evidence type="ECO:0000313" key="3">
    <source>
        <dbReference type="EMBL" id="KAK8556760.1"/>
    </source>
</evidence>
<keyword evidence="2" id="KW-1133">Transmembrane helix</keyword>
<accession>A0ABR2EB30</accession>
<name>A0ABR2EB30_9ROSI</name>
<feature type="region of interest" description="Disordered" evidence="1">
    <location>
        <begin position="1"/>
        <end position="39"/>
    </location>
</feature>
<dbReference type="Proteomes" id="UP001472677">
    <property type="component" value="Unassembled WGS sequence"/>
</dbReference>
<protein>
    <submittedName>
        <fullName evidence="3">Uncharacterized protein</fullName>
    </submittedName>
</protein>
<evidence type="ECO:0000256" key="1">
    <source>
        <dbReference type="SAM" id="MobiDB-lite"/>
    </source>
</evidence>
<sequence length="375" mass="40870">MARERSASPSRLDVQRSAKKGRSENSNMDMSAYNPDALGNPILPSKGAMGLDNPTLKPLTVEKTSYANVVLEGNQSIPKTTPTQFVDTDATIPSIQFLDRVHDQVDNNMRNAIIVRLLGRSIGFEALESRINALWKPVPEHCSQPNSDGTVVNDVPKAHEVSEANLFGSWMVVESKCRRNGVNTIVASHGNSTRIGGQFAALQIEDPMEQMGVERPVVEQPVNPTVVSQQEQGSSMKIPPMKSLHRNEAYLASNPDKKNLSSKHNNVAAEVIPLSKDRGARVIHHIVLFLLVLIMLSPLWTGVMMVWMPQLLVVSVHISASMDVVSSPSESSMGVNDESLMLFSPHGSAQQVDDIQNLDLLDVPVQGVGSQVHLG</sequence>
<evidence type="ECO:0000313" key="4">
    <source>
        <dbReference type="Proteomes" id="UP001472677"/>
    </source>
</evidence>
<comment type="caution">
    <text evidence="3">The sequence shown here is derived from an EMBL/GenBank/DDBJ whole genome shotgun (WGS) entry which is preliminary data.</text>
</comment>
<gene>
    <name evidence="3" type="ORF">V6N12_003155</name>
</gene>
<reference evidence="3 4" key="1">
    <citation type="journal article" date="2024" name="G3 (Bethesda)">
        <title>Genome assembly of Hibiscus sabdariffa L. provides insights into metabolisms of medicinal natural products.</title>
        <authorList>
            <person name="Kim T."/>
        </authorList>
    </citation>
    <scope>NUCLEOTIDE SEQUENCE [LARGE SCALE GENOMIC DNA]</scope>
    <source>
        <strain evidence="3">TK-2024</strain>
        <tissue evidence="3">Old leaves</tissue>
    </source>
</reference>
<feature type="transmembrane region" description="Helical" evidence="2">
    <location>
        <begin position="286"/>
        <end position="308"/>
    </location>
</feature>
<keyword evidence="2" id="KW-0812">Transmembrane</keyword>
<keyword evidence="4" id="KW-1185">Reference proteome</keyword>
<proteinExistence type="predicted"/>